<evidence type="ECO:0000313" key="1">
    <source>
        <dbReference type="EMBL" id="MBD2868770.1"/>
    </source>
</evidence>
<dbReference type="Gene3D" id="3.10.180.10">
    <property type="entry name" value="2,3-Dihydroxybiphenyl 1,2-Dioxygenase, domain 1"/>
    <property type="match status" value="1"/>
</dbReference>
<dbReference type="InterPro" id="IPR029068">
    <property type="entry name" value="Glyas_Bleomycin-R_OHBP_Dase"/>
</dbReference>
<dbReference type="RefSeq" id="WP_190860332.1">
    <property type="nucleotide sequence ID" value="NZ_JACXIY010000012.1"/>
</dbReference>
<reference evidence="1" key="1">
    <citation type="submission" date="2020-09" db="EMBL/GenBank/DDBJ databases">
        <title>A novel bacterium of genus Paenibacillus, isolated from South China Sea.</title>
        <authorList>
            <person name="Huang H."/>
            <person name="Mo K."/>
            <person name="Hu Y."/>
        </authorList>
    </citation>
    <scope>NUCLEOTIDE SEQUENCE</scope>
    <source>
        <strain evidence="1">IB182493</strain>
    </source>
</reference>
<protein>
    <submittedName>
        <fullName evidence="1">Glyoxalase</fullName>
    </submittedName>
</protein>
<evidence type="ECO:0000313" key="2">
    <source>
        <dbReference type="Proteomes" id="UP000632125"/>
    </source>
</evidence>
<organism evidence="1 2">
    <name type="scientific">Paenibacillus arenilitoris</name>
    <dbReference type="NCBI Taxonomy" id="2772299"/>
    <lineage>
        <taxon>Bacteria</taxon>
        <taxon>Bacillati</taxon>
        <taxon>Bacillota</taxon>
        <taxon>Bacilli</taxon>
        <taxon>Bacillales</taxon>
        <taxon>Paenibacillaceae</taxon>
        <taxon>Paenibacillus</taxon>
    </lineage>
</organism>
<dbReference type="EMBL" id="JACXIY010000012">
    <property type="protein sequence ID" value="MBD2868770.1"/>
    <property type="molecule type" value="Genomic_DNA"/>
</dbReference>
<gene>
    <name evidence="1" type="ORF">IDH41_09280</name>
</gene>
<dbReference type="SUPFAM" id="SSF54593">
    <property type="entry name" value="Glyoxalase/Bleomycin resistance protein/Dihydroxybiphenyl dioxygenase"/>
    <property type="match status" value="1"/>
</dbReference>
<accession>A0A927CJT1</accession>
<comment type="caution">
    <text evidence="1">The sequence shown here is derived from an EMBL/GenBank/DDBJ whole genome shotgun (WGS) entry which is preliminary data.</text>
</comment>
<dbReference type="Proteomes" id="UP000632125">
    <property type="component" value="Unassembled WGS sequence"/>
</dbReference>
<keyword evidence="2" id="KW-1185">Reference proteome</keyword>
<sequence>MKAVKLRPFVPSGKDYALAQRFFEELGFDKIYSDDGLSVFRIGEQEFFLQNFHDQSFQDNYMLELAVEDLDGWWSRLQAVLAANRYPAKAKEPTVYPWGKREIHLIDPSGVCWHLSEAAEAFR</sequence>
<dbReference type="AlphaFoldDB" id="A0A927CJT1"/>
<proteinExistence type="predicted"/>
<name>A0A927CJT1_9BACL</name>